<dbReference type="CDD" id="cd00202">
    <property type="entry name" value="ZnF_GATA"/>
    <property type="match status" value="1"/>
</dbReference>
<name>A0A8H6I8F8_9AGAR</name>
<dbReference type="GO" id="GO:0005634">
    <property type="term" value="C:nucleus"/>
    <property type="evidence" value="ECO:0007669"/>
    <property type="project" value="UniProtKB-SubCell"/>
</dbReference>
<evidence type="ECO:0000313" key="9">
    <source>
        <dbReference type="EMBL" id="KAF6759428.1"/>
    </source>
</evidence>
<feature type="domain" description="GATA-type" evidence="8">
    <location>
        <begin position="81"/>
        <end position="106"/>
    </location>
</feature>
<dbReference type="Proteomes" id="UP000521943">
    <property type="component" value="Unassembled WGS sequence"/>
</dbReference>
<evidence type="ECO:0000256" key="5">
    <source>
        <dbReference type="ARBA" id="ARBA00023242"/>
    </source>
</evidence>
<accession>A0A8H6I8F8</accession>
<feature type="region of interest" description="Disordered" evidence="7">
    <location>
        <begin position="27"/>
        <end position="57"/>
    </location>
</feature>
<gene>
    <name evidence="9" type="ORF">DFP72DRAFT_1166873</name>
</gene>
<dbReference type="GO" id="GO:0000978">
    <property type="term" value="F:RNA polymerase II cis-regulatory region sequence-specific DNA binding"/>
    <property type="evidence" value="ECO:0007669"/>
    <property type="project" value="TreeGrafter"/>
</dbReference>
<feature type="compositionally biased region" description="Low complexity" evidence="7">
    <location>
        <begin position="45"/>
        <end position="57"/>
    </location>
</feature>
<dbReference type="InterPro" id="IPR013088">
    <property type="entry name" value="Znf_NHR/GATA"/>
</dbReference>
<keyword evidence="3 6" id="KW-0863">Zinc-finger</keyword>
<dbReference type="EMBL" id="JACGCI010000015">
    <property type="protein sequence ID" value="KAF6759428.1"/>
    <property type="molecule type" value="Genomic_DNA"/>
</dbReference>
<dbReference type="PROSITE" id="PS50114">
    <property type="entry name" value="GATA_ZN_FINGER_2"/>
    <property type="match status" value="1"/>
</dbReference>
<dbReference type="Pfam" id="PF00320">
    <property type="entry name" value="GATA"/>
    <property type="match status" value="1"/>
</dbReference>
<keyword evidence="4" id="KW-0862">Zinc</keyword>
<dbReference type="GO" id="GO:0008270">
    <property type="term" value="F:zinc ion binding"/>
    <property type="evidence" value="ECO:0007669"/>
    <property type="project" value="UniProtKB-KW"/>
</dbReference>
<sequence length="202" mass="21019">MSPAVVMDSAPVNHLHNATMGRLQQLNLDGGVPETPDSNPTLSFGPTPGSGTASAPTTTASAAAAAAAPTTGVLSPSRTPCVNCGTTDTPLWRRDADGNPICNACGESSLSSSSFYPSFYLYLYLLRPSSVRSFSFYFYLVLLRVSFVSLSTGFLPSLVASPSDPGPPSAFKLSLSSTSSHLRSYTIPVSVPSSASHLYSSI</sequence>
<dbReference type="PRINTS" id="PR00619">
    <property type="entry name" value="GATAZNFINGER"/>
</dbReference>
<evidence type="ECO:0000256" key="2">
    <source>
        <dbReference type="ARBA" id="ARBA00022723"/>
    </source>
</evidence>
<protein>
    <recommendedName>
        <fullName evidence="8">GATA-type domain-containing protein</fullName>
    </recommendedName>
</protein>
<keyword evidence="2" id="KW-0479">Metal-binding</keyword>
<dbReference type="PANTHER" id="PTHR10071">
    <property type="entry name" value="TRANSCRIPTION FACTOR GATA FAMILY MEMBER"/>
    <property type="match status" value="1"/>
</dbReference>
<proteinExistence type="predicted"/>
<dbReference type="GO" id="GO:0045944">
    <property type="term" value="P:positive regulation of transcription by RNA polymerase II"/>
    <property type="evidence" value="ECO:0007669"/>
    <property type="project" value="TreeGrafter"/>
</dbReference>
<dbReference type="InterPro" id="IPR000679">
    <property type="entry name" value="Znf_GATA"/>
</dbReference>
<dbReference type="PROSITE" id="PS00344">
    <property type="entry name" value="GATA_ZN_FINGER_1"/>
    <property type="match status" value="1"/>
</dbReference>
<comment type="subcellular location">
    <subcellularLocation>
        <location evidence="1">Nucleus</location>
    </subcellularLocation>
</comment>
<dbReference type="GO" id="GO:0000981">
    <property type="term" value="F:DNA-binding transcription factor activity, RNA polymerase II-specific"/>
    <property type="evidence" value="ECO:0007669"/>
    <property type="project" value="TreeGrafter"/>
</dbReference>
<organism evidence="9 10">
    <name type="scientific">Ephemerocybe angulata</name>
    <dbReference type="NCBI Taxonomy" id="980116"/>
    <lineage>
        <taxon>Eukaryota</taxon>
        <taxon>Fungi</taxon>
        <taxon>Dikarya</taxon>
        <taxon>Basidiomycota</taxon>
        <taxon>Agaricomycotina</taxon>
        <taxon>Agaricomycetes</taxon>
        <taxon>Agaricomycetidae</taxon>
        <taxon>Agaricales</taxon>
        <taxon>Agaricineae</taxon>
        <taxon>Psathyrellaceae</taxon>
        <taxon>Ephemerocybe</taxon>
    </lineage>
</organism>
<evidence type="ECO:0000256" key="4">
    <source>
        <dbReference type="ARBA" id="ARBA00022833"/>
    </source>
</evidence>
<dbReference type="GO" id="GO:0000122">
    <property type="term" value="P:negative regulation of transcription by RNA polymerase II"/>
    <property type="evidence" value="ECO:0007669"/>
    <property type="project" value="TreeGrafter"/>
</dbReference>
<evidence type="ECO:0000259" key="8">
    <source>
        <dbReference type="PROSITE" id="PS50114"/>
    </source>
</evidence>
<evidence type="ECO:0000256" key="7">
    <source>
        <dbReference type="SAM" id="MobiDB-lite"/>
    </source>
</evidence>
<dbReference type="SMART" id="SM00401">
    <property type="entry name" value="ZnF_GATA"/>
    <property type="match status" value="1"/>
</dbReference>
<dbReference type="SUPFAM" id="SSF57716">
    <property type="entry name" value="Glucocorticoid receptor-like (DNA-binding domain)"/>
    <property type="match status" value="1"/>
</dbReference>
<evidence type="ECO:0000256" key="6">
    <source>
        <dbReference type="PROSITE-ProRule" id="PRU00094"/>
    </source>
</evidence>
<keyword evidence="10" id="KW-1185">Reference proteome</keyword>
<comment type="caution">
    <text evidence="9">The sequence shown here is derived from an EMBL/GenBank/DDBJ whole genome shotgun (WGS) entry which is preliminary data.</text>
</comment>
<reference evidence="9 10" key="1">
    <citation type="submission" date="2020-07" db="EMBL/GenBank/DDBJ databases">
        <title>Comparative genomics of pyrophilous fungi reveals a link between fire events and developmental genes.</title>
        <authorList>
            <consortium name="DOE Joint Genome Institute"/>
            <person name="Steindorff A.S."/>
            <person name="Carver A."/>
            <person name="Calhoun S."/>
            <person name="Stillman K."/>
            <person name="Liu H."/>
            <person name="Lipzen A."/>
            <person name="Pangilinan J."/>
            <person name="Labutti K."/>
            <person name="Bruns T.D."/>
            <person name="Grigoriev I.V."/>
        </authorList>
    </citation>
    <scope>NUCLEOTIDE SEQUENCE [LARGE SCALE GENOMIC DNA]</scope>
    <source>
        <strain evidence="9 10">CBS 144469</strain>
    </source>
</reference>
<dbReference type="OrthoDB" id="515401at2759"/>
<dbReference type="PANTHER" id="PTHR10071:SF281">
    <property type="entry name" value="BOX A-BINDING FACTOR-RELATED"/>
    <property type="match status" value="1"/>
</dbReference>
<dbReference type="Gene3D" id="3.30.50.10">
    <property type="entry name" value="Erythroid Transcription Factor GATA-1, subunit A"/>
    <property type="match status" value="1"/>
</dbReference>
<dbReference type="InterPro" id="IPR039355">
    <property type="entry name" value="Transcription_factor_GATA"/>
</dbReference>
<dbReference type="AlphaFoldDB" id="A0A8H6I8F8"/>
<evidence type="ECO:0000256" key="1">
    <source>
        <dbReference type="ARBA" id="ARBA00004123"/>
    </source>
</evidence>
<evidence type="ECO:0000256" key="3">
    <source>
        <dbReference type="ARBA" id="ARBA00022771"/>
    </source>
</evidence>
<keyword evidence="5" id="KW-0539">Nucleus</keyword>
<evidence type="ECO:0000313" key="10">
    <source>
        <dbReference type="Proteomes" id="UP000521943"/>
    </source>
</evidence>